<dbReference type="InterPro" id="IPR038824">
    <property type="entry name" value="SHOC1-like"/>
</dbReference>
<gene>
    <name evidence="1" type="ORF">ACJIZ3_009174</name>
</gene>
<reference evidence="1 2" key="1">
    <citation type="submission" date="2024-12" db="EMBL/GenBank/DDBJ databases">
        <title>The unique morphological basis and parallel evolutionary history of personate flowers in Penstemon.</title>
        <authorList>
            <person name="Depatie T.H."/>
            <person name="Wessinger C.A."/>
        </authorList>
    </citation>
    <scope>NUCLEOTIDE SEQUENCE [LARGE SCALE GENOMIC DNA]</scope>
    <source>
        <strain evidence="1">WTNN_2</strain>
        <tissue evidence="1">Leaf</tissue>
    </source>
</reference>
<dbReference type="PANTHER" id="PTHR35764:SF1">
    <property type="entry name" value="PROTEIN SHORTAGE IN CHIASMATA 1"/>
    <property type="match status" value="1"/>
</dbReference>
<evidence type="ECO:0000313" key="2">
    <source>
        <dbReference type="Proteomes" id="UP001634393"/>
    </source>
</evidence>
<proteinExistence type="predicted"/>
<keyword evidence="2" id="KW-1185">Reference proteome</keyword>
<organism evidence="1 2">
    <name type="scientific">Penstemon smallii</name>
    <dbReference type="NCBI Taxonomy" id="265156"/>
    <lineage>
        <taxon>Eukaryota</taxon>
        <taxon>Viridiplantae</taxon>
        <taxon>Streptophyta</taxon>
        <taxon>Embryophyta</taxon>
        <taxon>Tracheophyta</taxon>
        <taxon>Spermatophyta</taxon>
        <taxon>Magnoliopsida</taxon>
        <taxon>eudicotyledons</taxon>
        <taxon>Gunneridae</taxon>
        <taxon>Pentapetalae</taxon>
        <taxon>asterids</taxon>
        <taxon>lamiids</taxon>
        <taxon>Lamiales</taxon>
        <taxon>Plantaginaceae</taxon>
        <taxon>Cheloneae</taxon>
        <taxon>Penstemon</taxon>
    </lineage>
</organism>
<dbReference type="Proteomes" id="UP001634393">
    <property type="component" value="Unassembled WGS sequence"/>
</dbReference>
<accession>A0ABD3TE15</accession>
<name>A0ABD3TE15_9LAMI</name>
<protein>
    <submittedName>
        <fullName evidence="1">Uncharacterized protein</fullName>
    </submittedName>
</protein>
<dbReference type="AlphaFoldDB" id="A0ABD3TE15"/>
<dbReference type="EMBL" id="JBJXBP010000004">
    <property type="protein sequence ID" value="KAL3834438.1"/>
    <property type="molecule type" value="Genomic_DNA"/>
</dbReference>
<sequence length="851" mass="97383">MRNRFLPNGDADRGPIQTLDFVYLPLPHLPPPDNPSFSSVFLRSLDEIPDFGISPEIQKLPIDDALSIFLSDVLPHFIDVTHYEERNSTDCSKENAEVLPLERSSEVCYGEKQVVGLGSDKQEIQDGAKSANEGQKSNKFVQFEILEMDISLLSPKISFHSHKEILNIFSEISDAECNMDLLSSELKVHNHLEIQQSVYSVDDMNVEYSMDKKVDLSEDACSVQGDLLSHNIEFPLFEVDEETMGIDGNKYKVDELLNFENIEMLQLAQPDEIISNNKEVLGSVEFDLIKDLLRHIDAKKCLEDTDYLSHLDYTSIVDLENIHEYSVFLCEKPEDDSIWSTNPIFDEYMFFDLDPYTFGEVFSDSAKEIEAETCESMFAEAMNFRSFSELIVCHELTLMDDSFKSLPVPILPEHGHPRSLHSMIEELLTQVDWQSSSASDGLYLDWHYLREDGCDMVNYSSCWKMMGEIETYNIDAALNLRNGGKLILDFILSEDVNKHNAENDKEKLDLPSCDVSVLHASSGKADSTSLSNHGDEKVTNQNFLLKSSVEKVPLFGESMSSDLDFFLNPRNYITGRENAGKSVNTKTMCQVLMTSDDSTDAKATTVVQQKWDVQLHQVKLSDNILRLIDFLSKHFLAFLENEKELKELIHMQQYQTSNDLTLLQIPKEKLMSRLEEKLISSTYYAQNDDDVMVLAMLCAIKQMAFYLCYYGVQATYLYLDKLSTNLQFVKYRLSFLYNMIRDEYEKAEKELCIIHPSISIVQGILQTNLSNSSSKILIVSDRVFWWPLRRLMTLLNISHNEPQSFSIHPNPQYKCSEITDTTINMMLSSDCCLISHEKKILVLHWCKANLS</sequence>
<comment type="caution">
    <text evidence="1">The sequence shown here is derived from an EMBL/GenBank/DDBJ whole genome shotgun (WGS) entry which is preliminary data.</text>
</comment>
<dbReference type="PANTHER" id="PTHR35764">
    <property type="entry name" value="PROTEIN SHORTAGE IN CHIASMATA 1"/>
    <property type="match status" value="1"/>
</dbReference>
<evidence type="ECO:0000313" key="1">
    <source>
        <dbReference type="EMBL" id="KAL3834438.1"/>
    </source>
</evidence>